<organism evidence="3 4">
    <name type="scientific">Paenibacillus stellifer</name>
    <dbReference type="NCBI Taxonomy" id="169760"/>
    <lineage>
        <taxon>Bacteria</taxon>
        <taxon>Bacillati</taxon>
        <taxon>Bacillota</taxon>
        <taxon>Bacilli</taxon>
        <taxon>Bacillales</taxon>
        <taxon>Paenibacillaceae</taxon>
        <taxon>Paenibacillus</taxon>
    </lineage>
</organism>
<protein>
    <recommendedName>
        <fullName evidence="2">Copper amine oxidase-like N-terminal domain-containing protein</fullName>
    </recommendedName>
</protein>
<dbReference type="RefSeq" id="WP_038692949.1">
    <property type="nucleotide sequence ID" value="NZ_CP009286.1"/>
</dbReference>
<keyword evidence="4" id="KW-1185">Reference proteome</keyword>
<feature type="domain" description="Copper amine oxidase-like N-terminal" evidence="2">
    <location>
        <begin position="52"/>
        <end position="150"/>
    </location>
</feature>
<evidence type="ECO:0000259" key="2">
    <source>
        <dbReference type="Pfam" id="PF07833"/>
    </source>
</evidence>
<dbReference type="KEGG" id="pste:PSTEL_00900"/>
<dbReference type="Proteomes" id="UP000029507">
    <property type="component" value="Chromosome"/>
</dbReference>
<dbReference type="InterPro" id="IPR036582">
    <property type="entry name" value="Mao_N_sf"/>
</dbReference>
<sequence>MIRNRVFRMTSALAAVSSLVLLLYVPAPAGAASAPSSASNAPAAQSAAIANEITLEHSGFRENGTLYISLRDLSSYLDLQLLWNPDKESLEVTGLYQAVSLKSGQAEAYTASGGVITLGGETLVRGGVTYVSDKLFSKAFGIPVSWRGGSTFSIPYASRYVLTRADRQLFWLNREYAVLYSGRSGMVPRYAGAVQAHDLDWVSMSARRINDGSYAVDIHNVSGEPHLSNTRWRLLITEGSVIRQAVTHYWNPRMYGLKEDVFAFQGNLVMMGGTTLRLVNPDGHIYKTYNLADITGIDDAYAVEAVDTDFLLVRTFQKGTLILIDRRTGHSVTLYRELLSAEDQAWLEAYPDTEIDYPGDGLSYAGREGDALSFEWTSFVKEQKVHFTYNLPPFIF</sequence>
<evidence type="ECO:0000313" key="4">
    <source>
        <dbReference type="Proteomes" id="UP000029507"/>
    </source>
</evidence>
<proteinExistence type="predicted"/>
<keyword evidence="1" id="KW-0732">Signal</keyword>
<gene>
    <name evidence="3" type="ORF">PSTEL_00900</name>
</gene>
<dbReference type="OrthoDB" id="2556502at2"/>
<reference evidence="3 4" key="1">
    <citation type="submission" date="2014-08" db="EMBL/GenBank/DDBJ databases">
        <title>Comparative genomics of the Paenibacillus odorifer group.</title>
        <authorList>
            <person name="den Bakker H.C."/>
            <person name="Tsai Y.-C."/>
            <person name="Martin N."/>
            <person name="Korlach J."/>
            <person name="Wiedmann M."/>
        </authorList>
    </citation>
    <scope>NUCLEOTIDE SEQUENCE [LARGE SCALE GENOMIC DNA]</scope>
    <source>
        <strain evidence="3 4">DSM 14472</strain>
    </source>
</reference>
<dbReference type="EMBL" id="CP009286">
    <property type="protein sequence ID" value="AIQ61899.1"/>
    <property type="molecule type" value="Genomic_DNA"/>
</dbReference>
<dbReference type="InterPro" id="IPR012854">
    <property type="entry name" value="Cu_amine_oxidase-like_N"/>
</dbReference>
<dbReference type="AlphaFoldDB" id="A0A089MZU8"/>
<dbReference type="HOGENOM" id="CLU_709320_0_0_9"/>
<evidence type="ECO:0000256" key="1">
    <source>
        <dbReference type="SAM" id="SignalP"/>
    </source>
</evidence>
<accession>A0A089MZU8</accession>
<dbReference type="SUPFAM" id="SSF55383">
    <property type="entry name" value="Copper amine oxidase, domain N"/>
    <property type="match status" value="1"/>
</dbReference>
<dbReference type="Pfam" id="PF07833">
    <property type="entry name" value="Cu_amine_oxidN1"/>
    <property type="match status" value="1"/>
</dbReference>
<feature type="signal peptide" evidence="1">
    <location>
        <begin position="1"/>
        <end position="31"/>
    </location>
</feature>
<evidence type="ECO:0000313" key="3">
    <source>
        <dbReference type="EMBL" id="AIQ61899.1"/>
    </source>
</evidence>
<dbReference type="STRING" id="169760.PSTEL_00900"/>
<feature type="chain" id="PRO_5001847685" description="Copper amine oxidase-like N-terminal domain-containing protein" evidence="1">
    <location>
        <begin position="32"/>
        <end position="396"/>
    </location>
</feature>
<name>A0A089MZU8_9BACL</name>